<reference evidence="1 2" key="1">
    <citation type="journal article" date="2012" name="J. Proteome Res.">
        <title>Application of Spiroplasma melliferum proteogenomic profiling for the discovery of virulence factors and pathogenicity mechanisms in host-associated spiroplasmas.</title>
        <authorList>
            <person name="Alexeev D."/>
            <person name="Kostrjukova E."/>
            <person name="Aliper A."/>
            <person name="Popenko A."/>
            <person name="Bazaleev N."/>
            <person name="Tyakht A."/>
            <person name="Selezneva O."/>
            <person name="Akopian T."/>
            <person name="Prichodko E."/>
            <person name="Kondratov I."/>
            <person name="Chukin M."/>
            <person name="Demina I."/>
            <person name="Galyamina M."/>
            <person name="Kamashev D."/>
            <person name="Vanyushkina A."/>
            <person name="Ladygina V."/>
            <person name="Levitskii S."/>
            <person name="Lazarev V."/>
            <person name="Govorun V."/>
        </authorList>
    </citation>
    <scope>NUCLEOTIDE SEQUENCE [LARGE SCALE GENOMIC DNA]</scope>
    <source>
        <strain evidence="1 2">KC3</strain>
    </source>
</reference>
<dbReference type="EMBL" id="AGBZ02000004">
    <property type="protein sequence ID" value="KAI92370.1"/>
    <property type="molecule type" value="Genomic_DNA"/>
</dbReference>
<evidence type="ECO:0000313" key="2">
    <source>
        <dbReference type="Proteomes" id="UP000004057"/>
    </source>
</evidence>
<evidence type="ECO:0008006" key="3">
    <source>
        <dbReference type="Google" id="ProtNLM"/>
    </source>
</evidence>
<sequence>MAKQWNKNEKLEILTFAELNGIKLTVQKYNIAKSTIHRWRVDVQNNFDNLEWGRGSQSKQKTKRRISISTIDSNDVKKMSRSELEEIAKLHFALKKYEAKTIKEKFFAVNKLSTDYSVDFLCRKLGITR</sequence>
<dbReference type="Proteomes" id="UP000004057">
    <property type="component" value="Unassembled WGS sequence"/>
</dbReference>
<proteinExistence type="predicted"/>
<gene>
    <name evidence="1" type="ORF">SPM_005855</name>
</gene>
<organism evidence="1 2">
    <name type="scientific">Spiroplasma melliferum KC3</name>
    <dbReference type="NCBI Taxonomy" id="570509"/>
    <lineage>
        <taxon>Bacteria</taxon>
        <taxon>Bacillati</taxon>
        <taxon>Mycoplasmatota</taxon>
        <taxon>Mollicutes</taxon>
        <taxon>Entomoplasmatales</taxon>
        <taxon>Spiroplasmataceae</taxon>
        <taxon>Spiroplasma</taxon>
    </lineage>
</organism>
<name>A0AAI9T3E2_SPIME</name>
<dbReference type="RefSeq" id="WP_004028621.1">
    <property type="nucleotide sequence ID" value="NZ_AGBZ02000004.1"/>
</dbReference>
<accession>A0AAI9T3E2</accession>
<evidence type="ECO:0000313" key="1">
    <source>
        <dbReference type="EMBL" id="KAI92370.1"/>
    </source>
</evidence>
<dbReference type="AlphaFoldDB" id="A0AAI9T3E2"/>
<comment type="caution">
    <text evidence="1">The sequence shown here is derived from an EMBL/GenBank/DDBJ whole genome shotgun (WGS) entry which is preliminary data.</text>
</comment>
<protein>
    <recommendedName>
        <fullName evidence="3">Transposase</fullName>
    </recommendedName>
</protein>